<keyword evidence="1" id="KW-1133">Transmembrane helix</keyword>
<dbReference type="AlphaFoldDB" id="A0A6N4XD50"/>
<dbReference type="RefSeq" id="WP_162033300.1">
    <property type="nucleotide sequence ID" value="NZ_CACVBR010000025.1"/>
</dbReference>
<protein>
    <submittedName>
        <fullName evidence="2">Uncharacterized protein</fullName>
    </submittedName>
</protein>
<dbReference type="EMBL" id="CACVBR010000025">
    <property type="protein sequence ID" value="CAA7196491.1"/>
    <property type="molecule type" value="Genomic_DNA"/>
</dbReference>
<sequence length="88" mass="9539">MKGKAENLNSRRKKLTNIIMKALLRAFIVVIIIIGGVLIIVVGNKPFPEPECLVCGSNLIKVLGIAEIVLGLGALAIQGNLMEKQRNF</sequence>
<organism evidence="2 3">
    <name type="scientific">Chryseobacterium potabilaquae</name>
    <dbReference type="NCBI Taxonomy" id="2675057"/>
    <lineage>
        <taxon>Bacteria</taxon>
        <taxon>Pseudomonadati</taxon>
        <taxon>Bacteroidota</taxon>
        <taxon>Flavobacteriia</taxon>
        <taxon>Flavobacteriales</taxon>
        <taxon>Weeksellaceae</taxon>
        <taxon>Chryseobacterium group</taxon>
        <taxon>Chryseobacterium</taxon>
    </lineage>
</organism>
<feature type="transmembrane region" description="Helical" evidence="1">
    <location>
        <begin position="22"/>
        <end position="42"/>
    </location>
</feature>
<gene>
    <name evidence="2" type="ORF">CHRY9293_02571</name>
</gene>
<reference evidence="2 3" key="1">
    <citation type="submission" date="2020-01" db="EMBL/GenBank/DDBJ databases">
        <authorList>
            <person name="Rodrigo-Torres L."/>
            <person name="Arahal R. D."/>
            <person name="Lucena T."/>
        </authorList>
    </citation>
    <scope>NUCLEOTIDE SEQUENCE [LARGE SCALE GENOMIC DNA]</scope>
    <source>
        <strain evidence="2 3">CECT 9293</strain>
    </source>
</reference>
<keyword evidence="3" id="KW-1185">Reference proteome</keyword>
<evidence type="ECO:0000313" key="2">
    <source>
        <dbReference type="EMBL" id="CAA7196491.1"/>
    </source>
</evidence>
<accession>A0A6N4XD50</accession>
<proteinExistence type="predicted"/>
<keyword evidence="1" id="KW-0472">Membrane</keyword>
<keyword evidence="1" id="KW-0812">Transmembrane</keyword>
<evidence type="ECO:0000313" key="3">
    <source>
        <dbReference type="Proteomes" id="UP000445144"/>
    </source>
</evidence>
<evidence type="ECO:0000256" key="1">
    <source>
        <dbReference type="SAM" id="Phobius"/>
    </source>
</evidence>
<name>A0A6N4XD50_9FLAO</name>
<dbReference type="Proteomes" id="UP000445144">
    <property type="component" value="Unassembled WGS sequence"/>
</dbReference>
<feature type="transmembrane region" description="Helical" evidence="1">
    <location>
        <begin position="62"/>
        <end position="82"/>
    </location>
</feature>